<dbReference type="Gene3D" id="1.10.287.370">
    <property type="match status" value="1"/>
</dbReference>
<protein>
    <submittedName>
        <fullName evidence="5">Putative prefoldin subunit 2</fullName>
    </submittedName>
</protein>
<comment type="subunit">
    <text evidence="2">Heterohexamer of two PFD-alpha type and four PFD-beta type subunits.</text>
</comment>
<dbReference type="InterPro" id="IPR002777">
    <property type="entry name" value="PFD_beta-like"/>
</dbReference>
<name>A0A6G1SCN6_9ACAR</name>
<evidence type="ECO:0000256" key="1">
    <source>
        <dbReference type="ARBA" id="ARBA00008045"/>
    </source>
</evidence>
<accession>A0A6G1SCN6</accession>
<sequence length="110" mass="12685">MDQVAPQEWRKLKILRQEQRDAVNRLNLLENDLSETKLVADALEHVSPDRKCYRSQGDILVEQTVKEVVPALEKSREQLEAMVANVKKEITDKGRAIQAFMVENNISVRK</sequence>
<keyword evidence="3" id="KW-0143">Chaperone</keyword>
<proteinExistence type="inferred from homology"/>
<dbReference type="InterPro" id="IPR027235">
    <property type="entry name" value="PFD2"/>
</dbReference>
<evidence type="ECO:0000313" key="5">
    <source>
        <dbReference type="EMBL" id="MDE47680.1"/>
    </source>
</evidence>
<dbReference type="AlphaFoldDB" id="A0A6G1SCN6"/>
<gene>
    <name evidence="5" type="ORF">g.10437</name>
</gene>
<comment type="similarity">
    <text evidence="1">Belongs to the prefoldin subunit beta family.</text>
</comment>
<organism evidence="5">
    <name type="scientific">Aceria tosichella</name>
    <name type="common">wheat curl mite</name>
    <dbReference type="NCBI Taxonomy" id="561515"/>
    <lineage>
        <taxon>Eukaryota</taxon>
        <taxon>Metazoa</taxon>
        <taxon>Ecdysozoa</taxon>
        <taxon>Arthropoda</taxon>
        <taxon>Chelicerata</taxon>
        <taxon>Arachnida</taxon>
        <taxon>Acari</taxon>
        <taxon>Acariformes</taxon>
        <taxon>Trombidiformes</taxon>
        <taxon>Prostigmata</taxon>
        <taxon>Eupodina</taxon>
        <taxon>Eriophyoidea</taxon>
        <taxon>Eriophyidae</taxon>
        <taxon>Eriophyinae</taxon>
        <taxon>Aceriini</taxon>
        <taxon>Aceria</taxon>
    </lineage>
</organism>
<comment type="function">
    <text evidence="4">Binds specifically to cytosolic chaperonin (c-CPN) and transfers target proteins to it. Binds to nascent polypeptide chain and promotes folding in an environment in which there are many competing pathways for nonnative proteins.</text>
</comment>
<evidence type="ECO:0000256" key="2">
    <source>
        <dbReference type="ARBA" id="ARBA00011695"/>
    </source>
</evidence>
<dbReference type="InterPro" id="IPR009053">
    <property type="entry name" value="Prefoldin"/>
</dbReference>
<reference evidence="5" key="1">
    <citation type="submission" date="2018-10" db="EMBL/GenBank/DDBJ databases">
        <title>Transcriptome assembly of Aceria tosichella (Wheat curl mite) Type 2.</title>
        <authorList>
            <person name="Scully E.D."/>
            <person name="Geib S.M."/>
            <person name="Palmer N.A."/>
            <person name="Gupta A.K."/>
            <person name="Sarath G."/>
            <person name="Tatineni S."/>
        </authorList>
    </citation>
    <scope>NUCLEOTIDE SEQUENCE</scope>
    <source>
        <strain evidence="5">LincolnNE</strain>
    </source>
</reference>
<evidence type="ECO:0000256" key="3">
    <source>
        <dbReference type="ARBA" id="ARBA00023186"/>
    </source>
</evidence>
<dbReference type="EMBL" id="GGYP01002909">
    <property type="protein sequence ID" value="MDE47680.1"/>
    <property type="molecule type" value="Transcribed_RNA"/>
</dbReference>
<dbReference type="GO" id="GO:0006457">
    <property type="term" value="P:protein folding"/>
    <property type="evidence" value="ECO:0007669"/>
    <property type="project" value="InterPro"/>
</dbReference>
<dbReference type="GO" id="GO:0051082">
    <property type="term" value="F:unfolded protein binding"/>
    <property type="evidence" value="ECO:0007669"/>
    <property type="project" value="InterPro"/>
</dbReference>
<dbReference type="SUPFAM" id="SSF46579">
    <property type="entry name" value="Prefoldin"/>
    <property type="match status" value="1"/>
</dbReference>
<evidence type="ECO:0000256" key="4">
    <source>
        <dbReference type="ARBA" id="ARBA00024667"/>
    </source>
</evidence>
<dbReference type="GO" id="GO:0016272">
    <property type="term" value="C:prefoldin complex"/>
    <property type="evidence" value="ECO:0007669"/>
    <property type="project" value="InterPro"/>
</dbReference>
<dbReference type="Pfam" id="PF01920">
    <property type="entry name" value="Prefoldin_2"/>
    <property type="match status" value="1"/>
</dbReference>
<dbReference type="PANTHER" id="PTHR13303">
    <property type="entry name" value="PREFOLDIN SUBUNIT 2"/>
    <property type="match status" value="1"/>
</dbReference>